<evidence type="ECO:0000256" key="1">
    <source>
        <dbReference type="SAM" id="MobiDB-lite"/>
    </source>
</evidence>
<accession>A0AAW1Q468</accession>
<proteinExistence type="predicted"/>
<dbReference type="AlphaFoldDB" id="A0AAW1Q468"/>
<organism evidence="2 3">
    <name type="scientific">Symbiochloris irregularis</name>
    <dbReference type="NCBI Taxonomy" id="706552"/>
    <lineage>
        <taxon>Eukaryota</taxon>
        <taxon>Viridiplantae</taxon>
        <taxon>Chlorophyta</taxon>
        <taxon>core chlorophytes</taxon>
        <taxon>Trebouxiophyceae</taxon>
        <taxon>Trebouxiales</taxon>
        <taxon>Trebouxiaceae</taxon>
        <taxon>Symbiochloris</taxon>
    </lineage>
</organism>
<gene>
    <name evidence="2" type="ORF">WJX73_009667</name>
</gene>
<reference evidence="2 3" key="1">
    <citation type="journal article" date="2024" name="Nat. Commun.">
        <title>Phylogenomics reveals the evolutionary origins of lichenization in chlorophyte algae.</title>
        <authorList>
            <person name="Puginier C."/>
            <person name="Libourel C."/>
            <person name="Otte J."/>
            <person name="Skaloud P."/>
            <person name="Haon M."/>
            <person name="Grisel S."/>
            <person name="Petersen M."/>
            <person name="Berrin J.G."/>
            <person name="Delaux P.M."/>
            <person name="Dal Grande F."/>
            <person name="Keller J."/>
        </authorList>
    </citation>
    <scope>NUCLEOTIDE SEQUENCE [LARGE SCALE GENOMIC DNA]</scope>
    <source>
        <strain evidence="2 3">SAG 2036</strain>
    </source>
</reference>
<dbReference type="Proteomes" id="UP001465755">
    <property type="component" value="Unassembled WGS sequence"/>
</dbReference>
<evidence type="ECO:0000313" key="3">
    <source>
        <dbReference type="Proteomes" id="UP001465755"/>
    </source>
</evidence>
<protein>
    <submittedName>
        <fullName evidence="2">Uncharacterized protein</fullName>
    </submittedName>
</protein>
<sequence>MRLYITTVSRFRSLCARMHCAPHCGGQSHTDSTLDPEILLSRLQESTSQEVRALADKHPEVLSLDYLLWIADREAASGGDKKARLTQICGQLVAIRLGIDSASLDITQAEIAAAQAAEPSRLPDALRRLYLPDTLQDQQDDIVTGLMPATDVEQRRQALARHQIGSALSVEQAAAAEEQVAALMAGIHEQKVRSGLQLMGRKELDPADAALPLDLGEADAAERILQVLLDAPDALSRQLLLPEAFEQAPAGSEAAHEDPDVDLLSTSPLRLLQAIDRHLTRPDSLTVQRELMLETLASSRSKTAFKASSAATLELLSEDCAALCSQALGLVLHIRVIRSDIKMAKRAIFVTLLLLALLGSSTASRQLLQNSPTPDSPSSPSPTPASPSPTPASPSPSPASASPSPTPGKCYYGNSDVPLYCDSPSPPPAPVASPPPPHGKCYYGNSDVPLYCDSPSPVASPPPPPPKDNNCFYGNSDIPLPAAPGSDKVLVEAADDFFTTSAVTIQGVTFEGLLPAAMTPENQGQYITSIGALLYAVYPQNSNPAVDGTKVASREGSPADTNIFNITTAAFQLTKLSDDIVTMPVIQDYNIEPVPNQLQTDQHGVLTYPPAISGKRYEIFVPFQYNLPAGAHVFVVPQVGIDCHSATPYAEHQCGFAWSSAPYPVSYANQVCTAAGHPIPSMDPG</sequence>
<name>A0AAW1Q468_9CHLO</name>
<keyword evidence="3" id="KW-1185">Reference proteome</keyword>
<dbReference type="PRINTS" id="PR01217">
    <property type="entry name" value="PRICHEXTENSN"/>
</dbReference>
<feature type="compositionally biased region" description="Pro residues" evidence="1">
    <location>
        <begin position="374"/>
        <end position="397"/>
    </location>
</feature>
<feature type="region of interest" description="Disordered" evidence="1">
    <location>
        <begin position="366"/>
        <end position="407"/>
    </location>
</feature>
<evidence type="ECO:0000313" key="2">
    <source>
        <dbReference type="EMBL" id="KAK9815172.1"/>
    </source>
</evidence>
<comment type="caution">
    <text evidence="2">The sequence shown here is derived from an EMBL/GenBank/DDBJ whole genome shotgun (WGS) entry which is preliminary data.</text>
</comment>
<dbReference type="EMBL" id="JALJOQ010000001">
    <property type="protein sequence ID" value="KAK9815172.1"/>
    <property type="molecule type" value="Genomic_DNA"/>
</dbReference>